<dbReference type="InterPro" id="IPR036271">
    <property type="entry name" value="Tet_transcr_reg_TetR-rel_C_sf"/>
</dbReference>
<evidence type="ECO:0000313" key="7">
    <source>
        <dbReference type="Proteomes" id="UP000324678"/>
    </source>
</evidence>
<reference evidence="6 7" key="1">
    <citation type="submission" date="2019-09" db="EMBL/GenBank/DDBJ databases">
        <title>Genome sequencing of strain KACC 19306.</title>
        <authorList>
            <person name="Heo J."/>
            <person name="Kim S.-J."/>
            <person name="Kim J.-S."/>
            <person name="Hong S.-B."/>
            <person name="Kwon S.-W."/>
        </authorList>
    </citation>
    <scope>NUCLEOTIDE SEQUENCE [LARGE SCALE GENOMIC DNA]</scope>
    <source>
        <strain evidence="6 7">KACC 19306</strain>
    </source>
</reference>
<name>A0A5C1YCL7_9MICO</name>
<proteinExistence type="predicted"/>
<accession>A0A5C1YCL7</accession>
<evidence type="ECO:0000256" key="3">
    <source>
        <dbReference type="ARBA" id="ARBA00023163"/>
    </source>
</evidence>
<dbReference type="PANTHER" id="PTHR30055">
    <property type="entry name" value="HTH-TYPE TRANSCRIPTIONAL REGULATOR RUTR"/>
    <property type="match status" value="1"/>
</dbReference>
<dbReference type="KEGG" id="ail:FLP10_04960"/>
<evidence type="ECO:0000256" key="1">
    <source>
        <dbReference type="ARBA" id="ARBA00023015"/>
    </source>
</evidence>
<dbReference type="Gene3D" id="1.10.10.60">
    <property type="entry name" value="Homeodomain-like"/>
    <property type="match status" value="1"/>
</dbReference>
<dbReference type="AlphaFoldDB" id="A0A5C1YCL7"/>
<keyword evidence="2 4" id="KW-0238">DNA-binding</keyword>
<dbReference type="InterPro" id="IPR011075">
    <property type="entry name" value="TetR_C"/>
</dbReference>
<evidence type="ECO:0000313" key="6">
    <source>
        <dbReference type="EMBL" id="QEO13844.1"/>
    </source>
</evidence>
<dbReference type="InterPro" id="IPR050109">
    <property type="entry name" value="HTH-type_TetR-like_transc_reg"/>
</dbReference>
<dbReference type="InterPro" id="IPR009057">
    <property type="entry name" value="Homeodomain-like_sf"/>
</dbReference>
<keyword evidence="7" id="KW-1185">Reference proteome</keyword>
<dbReference type="GO" id="GO:0003700">
    <property type="term" value="F:DNA-binding transcription factor activity"/>
    <property type="evidence" value="ECO:0007669"/>
    <property type="project" value="TreeGrafter"/>
</dbReference>
<protein>
    <submittedName>
        <fullName evidence="6">TetR/AcrR family transcriptional regulator</fullName>
    </submittedName>
</protein>
<dbReference type="SUPFAM" id="SSF48498">
    <property type="entry name" value="Tetracyclin repressor-like, C-terminal domain"/>
    <property type="match status" value="1"/>
</dbReference>
<keyword evidence="3" id="KW-0804">Transcription</keyword>
<evidence type="ECO:0000256" key="4">
    <source>
        <dbReference type="PROSITE-ProRule" id="PRU00335"/>
    </source>
</evidence>
<dbReference type="PRINTS" id="PR00455">
    <property type="entry name" value="HTHTETR"/>
</dbReference>
<dbReference type="PROSITE" id="PS50977">
    <property type="entry name" value="HTH_TETR_2"/>
    <property type="match status" value="1"/>
</dbReference>
<feature type="domain" description="HTH tetR-type" evidence="5">
    <location>
        <begin position="14"/>
        <end position="74"/>
    </location>
</feature>
<dbReference type="SUPFAM" id="SSF46689">
    <property type="entry name" value="Homeodomain-like"/>
    <property type="match status" value="1"/>
</dbReference>
<evidence type="ECO:0000259" key="5">
    <source>
        <dbReference type="PROSITE" id="PS50977"/>
    </source>
</evidence>
<keyword evidence="1" id="KW-0805">Transcription regulation</keyword>
<dbReference type="Pfam" id="PF16859">
    <property type="entry name" value="TetR_C_11"/>
    <property type="match status" value="1"/>
</dbReference>
<sequence length="199" mass="21085">MDDEQRRRGRPRSAEADRAILEAARDLLIADGYEQLTMQAIAERAGVGRQTVYRRWPSKAGIVAEAVMAGLLSPVPSDMAGGADATAPADLRAWLHAAAVGLSDATNLTIVRALAAAAAETDAGAIRLYRAFTEQGRTDLIDLLRTAVARCEVRADADLEAAADAIQGAVLYTALAYRPPKVEHLDSLADLLLAGLAPR</sequence>
<dbReference type="Proteomes" id="UP000324678">
    <property type="component" value="Chromosome"/>
</dbReference>
<gene>
    <name evidence="6" type="ORF">FLP10_04960</name>
</gene>
<dbReference type="RefSeq" id="WP_149159867.1">
    <property type="nucleotide sequence ID" value="NZ_CP043505.1"/>
</dbReference>
<dbReference type="PANTHER" id="PTHR30055:SF148">
    <property type="entry name" value="TETR-FAMILY TRANSCRIPTIONAL REGULATOR"/>
    <property type="match status" value="1"/>
</dbReference>
<dbReference type="Gene3D" id="1.10.357.10">
    <property type="entry name" value="Tetracycline Repressor, domain 2"/>
    <property type="match status" value="1"/>
</dbReference>
<dbReference type="OrthoDB" id="9796019at2"/>
<dbReference type="InterPro" id="IPR001647">
    <property type="entry name" value="HTH_TetR"/>
</dbReference>
<organism evidence="6 7">
    <name type="scientific">Agromyces intestinalis</name>
    <dbReference type="NCBI Taxonomy" id="2592652"/>
    <lineage>
        <taxon>Bacteria</taxon>
        <taxon>Bacillati</taxon>
        <taxon>Actinomycetota</taxon>
        <taxon>Actinomycetes</taxon>
        <taxon>Micrococcales</taxon>
        <taxon>Microbacteriaceae</taxon>
        <taxon>Agromyces</taxon>
    </lineage>
</organism>
<feature type="DNA-binding region" description="H-T-H motif" evidence="4">
    <location>
        <begin position="37"/>
        <end position="56"/>
    </location>
</feature>
<dbReference type="Pfam" id="PF00440">
    <property type="entry name" value="TetR_N"/>
    <property type="match status" value="1"/>
</dbReference>
<dbReference type="GO" id="GO:0000976">
    <property type="term" value="F:transcription cis-regulatory region binding"/>
    <property type="evidence" value="ECO:0007669"/>
    <property type="project" value="TreeGrafter"/>
</dbReference>
<dbReference type="EMBL" id="CP043505">
    <property type="protein sequence ID" value="QEO13844.1"/>
    <property type="molecule type" value="Genomic_DNA"/>
</dbReference>
<evidence type="ECO:0000256" key="2">
    <source>
        <dbReference type="ARBA" id="ARBA00023125"/>
    </source>
</evidence>